<dbReference type="GO" id="GO:0016887">
    <property type="term" value="F:ATP hydrolysis activity"/>
    <property type="evidence" value="ECO:0007669"/>
    <property type="project" value="InterPro"/>
</dbReference>
<sequence>MKADILKRLLQAHAEADDPSFRKAAIQLAAAESAAGHTRVAAELREIIQRLPAVERGRSPATDIAAPRGELAGLLAGGHCEERLKDIVLPPESHARLLRVLSENRARSELQSWGVGPSRRLLFHGPPGCGKTLAASVLAGELGVPLMTVRFDGLFSRFLGATASHLKVIFDEMPRRPAVYLFDEFDAVGKSRGDGQEVGEVRRVVTSFLQLMDADRSGSVIIAATNYAELLDHAVFRRFDVLIPFALPDRDQVIRLLSLRLKAFKTSSKLLQQLAAKTEGLSFADVSRACDDAIRSMILSGRKELTKADMTDAFEVAAHRNRELRFDSLGR</sequence>
<dbReference type="Proteomes" id="UP000582837">
    <property type="component" value="Unassembled WGS sequence"/>
</dbReference>
<dbReference type="PANTHER" id="PTHR23077">
    <property type="entry name" value="AAA-FAMILY ATPASE"/>
    <property type="match status" value="1"/>
</dbReference>
<dbReference type="SUPFAM" id="SSF52540">
    <property type="entry name" value="P-loop containing nucleoside triphosphate hydrolases"/>
    <property type="match status" value="1"/>
</dbReference>
<keyword evidence="3" id="KW-1185">Reference proteome</keyword>
<proteinExistence type="predicted"/>
<dbReference type="InterPro" id="IPR027417">
    <property type="entry name" value="P-loop_NTPase"/>
</dbReference>
<evidence type="ECO:0000259" key="1">
    <source>
        <dbReference type="SMART" id="SM00382"/>
    </source>
</evidence>
<dbReference type="EMBL" id="JACHIA010000004">
    <property type="protein sequence ID" value="MBB6070438.1"/>
    <property type="molecule type" value="Genomic_DNA"/>
</dbReference>
<evidence type="ECO:0000313" key="2">
    <source>
        <dbReference type="EMBL" id="MBB6070438.1"/>
    </source>
</evidence>
<dbReference type="Gene3D" id="1.10.8.60">
    <property type="match status" value="1"/>
</dbReference>
<dbReference type="SMART" id="SM00382">
    <property type="entry name" value="AAA"/>
    <property type="match status" value="1"/>
</dbReference>
<gene>
    <name evidence="2" type="ORF">HNQ61_002057</name>
</gene>
<dbReference type="RefSeq" id="WP_170035817.1">
    <property type="nucleotide sequence ID" value="NZ_JABDTL010000001.1"/>
</dbReference>
<dbReference type="InterPro" id="IPR003593">
    <property type="entry name" value="AAA+_ATPase"/>
</dbReference>
<dbReference type="InterPro" id="IPR003959">
    <property type="entry name" value="ATPase_AAA_core"/>
</dbReference>
<dbReference type="Gene3D" id="3.40.50.300">
    <property type="entry name" value="P-loop containing nucleotide triphosphate hydrolases"/>
    <property type="match status" value="1"/>
</dbReference>
<dbReference type="CDD" id="cd19481">
    <property type="entry name" value="RecA-like_protease"/>
    <property type="match status" value="1"/>
</dbReference>
<evidence type="ECO:0000313" key="3">
    <source>
        <dbReference type="Proteomes" id="UP000582837"/>
    </source>
</evidence>
<reference evidence="2 3" key="1">
    <citation type="submission" date="2020-08" db="EMBL/GenBank/DDBJ databases">
        <title>Genomic Encyclopedia of Type Strains, Phase IV (KMG-IV): sequencing the most valuable type-strain genomes for metagenomic binning, comparative biology and taxonomic classification.</title>
        <authorList>
            <person name="Goeker M."/>
        </authorList>
    </citation>
    <scope>NUCLEOTIDE SEQUENCE [LARGE SCALE GENOMIC DNA]</scope>
    <source>
        <strain evidence="2 3">DSM 29007</strain>
    </source>
</reference>
<dbReference type="GO" id="GO:0005524">
    <property type="term" value="F:ATP binding"/>
    <property type="evidence" value="ECO:0007669"/>
    <property type="project" value="InterPro"/>
</dbReference>
<name>A0A841GWI1_9BACT</name>
<dbReference type="Pfam" id="PF00004">
    <property type="entry name" value="AAA"/>
    <property type="match status" value="1"/>
</dbReference>
<accession>A0A841GWI1</accession>
<dbReference type="PANTHER" id="PTHR23077:SF198">
    <property type="entry name" value="ATP-DEPENDENT ZINC METALLOPROTEASE FTSH"/>
    <property type="match status" value="1"/>
</dbReference>
<dbReference type="AlphaFoldDB" id="A0A841GWI1"/>
<feature type="domain" description="AAA+ ATPase" evidence="1">
    <location>
        <begin position="117"/>
        <end position="249"/>
    </location>
</feature>
<protein>
    <submittedName>
        <fullName evidence="2">SpoVK/Ycf46/Vps4 family AAA+-type ATPase</fullName>
    </submittedName>
</protein>
<comment type="caution">
    <text evidence="2">The sequence shown here is derived from an EMBL/GenBank/DDBJ whole genome shotgun (WGS) entry which is preliminary data.</text>
</comment>
<dbReference type="InterPro" id="IPR050168">
    <property type="entry name" value="AAA_ATPase_domain"/>
</dbReference>
<organism evidence="2 3">
    <name type="scientific">Longimicrobium terrae</name>
    <dbReference type="NCBI Taxonomy" id="1639882"/>
    <lineage>
        <taxon>Bacteria</taxon>
        <taxon>Pseudomonadati</taxon>
        <taxon>Gemmatimonadota</taxon>
        <taxon>Longimicrobiia</taxon>
        <taxon>Longimicrobiales</taxon>
        <taxon>Longimicrobiaceae</taxon>
        <taxon>Longimicrobium</taxon>
    </lineage>
</organism>